<name>A0ACC4DAZ4_PURLI</name>
<evidence type="ECO:0000313" key="2">
    <source>
        <dbReference type="Proteomes" id="UP001638806"/>
    </source>
</evidence>
<proteinExistence type="predicted"/>
<dbReference type="EMBL" id="JBGNUJ010000012">
    <property type="protein sequence ID" value="KAL3953322.1"/>
    <property type="molecule type" value="Genomic_DNA"/>
</dbReference>
<gene>
    <name evidence="1" type="ORF">ACCO45_013265</name>
</gene>
<accession>A0ACC4DAZ4</accession>
<sequence>MPKVSNPQTTVFSDRIDAPNHNAKMSKSKAVVQLFFHHMLVLMIPNARVPKRGPQSFQAVSMLPTRNAKNSSKSRVVVLSRHADARESARPESLKPKPQSLQAVSMLLDP</sequence>
<keyword evidence="2" id="KW-1185">Reference proteome</keyword>
<protein>
    <submittedName>
        <fullName evidence="1">Uncharacterized protein</fullName>
    </submittedName>
</protein>
<evidence type="ECO:0000313" key="1">
    <source>
        <dbReference type="EMBL" id="KAL3953322.1"/>
    </source>
</evidence>
<comment type="caution">
    <text evidence="1">The sequence shown here is derived from an EMBL/GenBank/DDBJ whole genome shotgun (WGS) entry which is preliminary data.</text>
</comment>
<reference evidence="1" key="1">
    <citation type="submission" date="2024-12" db="EMBL/GenBank/DDBJ databases">
        <title>Comparative genomics and development of molecular markers within Purpureocillium lilacinum and among Purpureocillium species.</title>
        <authorList>
            <person name="Yeh Z.-Y."/>
            <person name="Ni N.-T."/>
            <person name="Lo P.-H."/>
            <person name="Mushyakhwo K."/>
            <person name="Lin C.-F."/>
            <person name="Nai Y.-S."/>
        </authorList>
    </citation>
    <scope>NUCLEOTIDE SEQUENCE</scope>
    <source>
        <strain evidence="1">NCHU-NPUST-175</strain>
    </source>
</reference>
<dbReference type="Proteomes" id="UP001638806">
    <property type="component" value="Unassembled WGS sequence"/>
</dbReference>
<organism evidence="1 2">
    <name type="scientific">Purpureocillium lilacinum</name>
    <name type="common">Paecilomyces lilacinus</name>
    <dbReference type="NCBI Taxonomy" id="33203"/>
    <lineage>
        <taxon>Eukaryota</taxon>
        <taxon>Fungi</taxon>
        <taxon>Dikarya</taxon>
        <taxon>Ascomycota</taxon>
        <taxon>Pezizomycotina</taxon>
        <taxon>Sordariomycetes</taxon>
        <taxon>Hypocreomycetidae</taxon>
        <taxon>Hypocreales</taxon>
        <taxon>Ophiocordycipitaceae</taxon>
        <taxon>Purpureocillium</taxon>
    </lineage>
</organism>